<evidence type="ECO:0008006" key="6">
    <source>
        <dbReference type="Google" id="ProtNLM"/>
    </source>
</evidence>
<dbReference type="EMBL" id="JBEDUW010000007">
    <property type="protein sequence ID" value="KAK9912472.1"/>
    <property type="molecule type" value="Genomic_DNA"/>
</dbReference>
<dbReference type="Pfam" id="PF01535">
    <property type="entry name" value="PPR"/>
    <property type="match status" value="2"/>
</dbReference>
<dbReference type="InterPro" id="IPR050667">
    <property type="entry name" value="PPR-containing_protein"/>
</dbReference>
<dbReference type="PROSITE" id="PS51375">
    <property type="entry name" value="PPR"/>
    <property type="match status" value="8"/>
</dbReference>
<evidence type="ECO:0000313" key="4">
    <source>
        <dbReference type="EMBL" id="KAK9912472.1"/>
    </source>
</evidence>
<feature type="repeat" description="PPR" evidence="3">
    <location>
        <begin position="62"/>
        <end position="96"/>
    </location>
</feature>
<dbReference type="Proteomes" id="UP001457282">
    <property type="component" value="Unassembled WGS sequence"/>
</dbReference>
<evidence type="ECO:0000256" key="1">
    <source>
        <dbReference type="ARBA" id="ARBA00007626"/>
    </source>
</evidence>
<dbReference type="Gene3D" id="1.25.40.10">
    <property type="entry name" value="Tetratricopeptide repeat domain"/>
    <property type="match status" value="4"/>
</dbReference>
<dbReference type="PANTHER" id="PTHR47939:SF13">
    <property type="entry name" value="OS03G0201400 PROTEIN"/>
    <property type="match status" value="1"/>
</dbReference>
<dbReference type="SUPFAM" id="SSF81901">
    <property type="entry name" value="HCP-like"/>
    <property type="match status" value="2"/>
</dbReference>
<comment type="caution">
    <text evidence="4">The sequence shown here is derived from an EMBL/GenBank/DDBJ whole genome shotgun (WGS) entry which is preliminary data.</text>
</comment>
<feature type="repeat" description="PPR" evidence="3">
    <location>
        <begin position="292"/>
        <end position="326"/>
    </location>
</feature>
<evidence type="ECO:0000313" key="5">
    <source>
        <dbReference type="Proteomes" id="UP001457282"/>
    </source>
</evidence>
<dbReference type="InterPro" id="IPR002885">
    <property type="entry name" value="PPR_rpt"/>
</dbReference>
<feature type="repeat" description="PPR" evidence="3">
    <location>
        <begin position="257"/>
        <end position="291"/>
    </location>
</feature>
<dbReference type="Pfam" id="PF12854">
    <property type="entry name" value="PPR_1"/>
    <property type="match status" value="1"/>
</dbReference>
<dbReference type="NCBIfam" id="TIGR00756">
    <property type="entry name" value="PPR"/>
    <property type="match status" value="6"/>
</dbReference>
<feature type="repeat" description="PPR" evidence="3">
    <location>
        <begin position="187"/>
        <end position="221"/>
    </location>
</feature>
<evidence type="ECO:0000256" key="3">
    <source>
        <dbReference type="PROSITE-ProRule" id="PRU00708"/>
    </source>
</evidence>
<dbReference type="Pfam" id="PF13041">
    <property type="entry name" value="PPR_2"/>
    <property type="match status" value="2"/>
</dbReference>
<feature type="repeat" description="PPR" evidence="3">
    <location>
        <begin position="222"/>
        <end position="256"/>
    </location>
</feature>
<feature type="repeat" description="PPR" evidence="3">
    <location>
        <begin position="362"/>
        <end position="396"/>
    </location>
</feature>
<dbReference type="AlphaFoldDB" id="A0AAW1W060"/>
<proteinExistence type="inferred from homology"/>
<keyword evidence="2" id="KW-0677">Repeat</keyword>
<protein>
    <recommendedName>
        <fullName evidence="6">Pentatricopeptide repeat-containing protein</fullName>
    </recommendedName>
</protein>
<comment type="similarity">
    <text evidence="1">Belongs to the PPR family. P subfamily.</text>
</comment>
<gene>
    <name evidence="4" type="ORF">M0R45_036334</name>
</gene>
<evidence type="ECO:0000256" key="2">
    <source>
        <dbReference type="ARBA" id="ARBA00022737"/>
    </source>
</evidence>
<accession>A0AAW1W060</accession>
<feature type="repeat" description="PPR" evidence="3">
    <location>
        <begin position="327"/>
        <end position="361"/>
    </location>
</feature>
<reference evidence="4 5" key="1">
    <citation type="journal article" date="2023" name="G3 (Bethesda)">
        <title>A chromosome-length genome assembly and annotation of blackberry (Rubus argutus, cv. 'Hillquist').</title>
        <authorList>
            <person name="Bruna T."/>
            <person name="Aryal R."/>
            <person name="Dudchenko O."/>
            <person name="Sargent D.J."/>
            <person name="Mead D."/>
            <person name="Buti M."/>
            <person name="Cavallini A."/>
            <person name="Hytonen T."/>
            <person name="Andres J."/>
            <person name="Pham M."/>
            <person name="Weisz D."/>
            <person name="Mascagni F."/>
            <person name="Usai G."/>
            <person name="Natali L."/>
            <person name="Bassil N."/>
            <person name="Fernandez G.E."/>
            <person name="Lomsadze A."/>
            <person name="Armour M."/>
            <person name="Olukolu B."/>
            <person name="Poorten T."/>
            <person name="Britton C."/>
            <person name="Davik J."/>
            <person name="Ashrafi H."/>
            <person name="Aiden E.L."/>
            <person name="Borodovsky M."/>
            <person name="Worthington M."/>
        </authorList>
    </citation>
    <scope>NUCLEOTIDE SEQUENCE [LARGE SCALE GENOMIC DNA]</scope>
    <source>
        <strain evidence="4">PI 553951</strain>
    </source>
</reference>
<dbReference type="PANTHER" id="PTHR47939">
    <property type="entry name" value="MEMBRANE-ASSOCIATED SALT-INDUCIBLE PROTEIN-LIKE"/>
    <property type="match status" value="1"/>
</dbReference>
<keyword evidence="5" id="KW-1185">Reference proteome</keyword>
<dbReference type="Pfam" id="PF13812">
    <property type="entry name" value="PPR_3"/>
    <property type="match status" value="1"/>
</dbReference>
<feature type="repeat" description="PPR" evidence="3">
    <location>
        <begin position="132"/>
        <end position="166"/>
    </location>
</feature>
<organism evidence="4 5">
    <name type="scientific">Rubus argutus</name>
    <name type="common">Southern blackberry</name>
    <dbReference type="NCBI Taxonomy" id="59490"/>
    <lineage>
        <taxon>Eukaryota</taxon>
        <taxon>Viridiplantae</taxon>
        <taxon>Streptophyta</taxon>
        <taxon>Embryophyta</taxon>
        <taxon>Tracheophyta</taxon>
        <taxon>Spermatophyta</taxon>
        <taxon>Magnoliopsida</taxon>
        <taxon>eudicotyledons</taxon>
        <taxon>Gunneridae</taxon>
        <taxon>Pentapetalae</taxon>
        <taxon>rosids</taxon>
        <taxon>fabids</taxon>
        <taxon>Rosales</taxon>
        <taxon>Rosaceae</taxon>
        <taxon>Rosoideae</taxon>
        <taxon>Rosoideae incertae sedis</taxon>
        <taxon>Rubus</taxon>
    </lineage>
</organism>
<sequence length="455" mass="50899">MQSLQISKWLQTRLLSSLPSVTSLSNVETQLRALWEERNPKISEALSLFHHAIHSNRFPSGSASACNFLVQTLTRSRKYELAFSVYTKMTNVGIFPSFLTLSCLVSYFVNIHKPEFAPGVFGLVLKRGFQLNEYVMSLALKGLCSNDEVEKAIELFSVMGRHFVMPGSLDQAMEFYNTMIERGISGSIFTYNTLIDRCLKDGLVDKAIEFWRHVIDLGFVPNSITYGVMINGFCKIHMIRIAKGLFCKMRASGTNPTVIDYNTLMLSLCKEGSLGQARMLFQEMRTANHLPSVVSFNTIIDGTLKAGDVKSAKEMLEDMFKMGLIPDRITFSILVNRFSKLGLLDEARMCVKKMIACGLEPDAFVFDSLLKGYSSKGETEEIVNLLHQMADKGVILDKEITSTILACLCQISDDVDVMEVLPTFSKETSKGTSITCNELLMKIKKSYPELKLCAA</sequence>
<name>A0AAW1W060_RUBAR</name>
<dbReference type="InterPro" id="IPR011990">
    <property type="entry name" value="TPR-like_helical_dom_sf"/>
</dbReference>